<reference evidence="3" key="1">
    <citation type="submission" date="2023-07" db="EMBL/GenBank/DDBJ databases">
        <title>Draft genome sequence of Agarivorans aestuarii strain ZMCS4, a CAZymes producing bacteria isolated from the marine brown algae Clodostephus spongiosus.</title>
        <authorList>
            <person name="Lorente B."/>
            <person name="Cabral C."/>
            <person name="Frias J."/>
            <person name="Faria J."/>
            <person name="Toubarro D."/>
        </authorList>
    </citation>
    <scope>NUCLEOTIDE SEQUENCE [LARGE SCALE GENOMIC DNA]</scope>
    <source>
        <strain evidence="3">ZMCS4</strain>
    </source>
</reference>
<dbReference type="EMBL" id="JAYDYW010000007">
    <property type="protein sequence ID" value="MEE1674239.1"/>
    <property type="molecule type" value="Genomic_DNA"/>
</dbReference>
<evidence type="ECO:0000313" key="2">
    <source>
        <dbReference type="EMBL" id="MEE1674239.1"/>
    </source>
</evidence>
<comment type="caution">
    <text evidence="2">The sequence shown here is derived from an EMBL/GenBank/DDBJ whole genome shotgun (WGS) entry which is preliminary data.</text>
</comment>
<dbReference type="SMART" id="SM00987">
    <property type="entry name" value="UreE_C"/>
    <property type="match status" value="1"/>
</dbReference>
<protein>
    <submittedName>
        <fullName evidence="2">Uracil-DNA glycosylase family protein</fullName>
    </submittedName>
</protein>
<gene>
    <name evidence="2" type="ORF">SNR37_003676</name>
</gene>
<name>A0ABU7G5G4_9ALTE</name>
<sequence length="202" mass="23080">MYDSMISGDRSEILGQLLDRVSTCRLCEKQLEPRPVVQARAQSKILIIGQAPGIKVHKSGVPWDDASGKRLRQWLGLEPETFYNSELVAIVPSAFCYPGKGKQGDLPPPKLCFDTWHQQIIEQLNKVELTLLIGQYAQALYLPTDSKTTLSENVARYQHYAAQDIWPLPHPSPRNRHWFAKHPWFEQELVPKLQSKVRQLLA</sequence>
<dbReference type="PANTHER" id="PTHR42160:SF1">
    <property type="entry name" value="URACIL-DNA GLYCOSYLASE SUPERFAMILY PROTEIN"/>
    <property type="match status" value="1"/>
</dbReference>
<dbReference type="SUPFAM" id="SSF52141">
    <property type="entry name" value="Uracil-DNA glycosylase-like"/>
    <property type="match status" value="1"/>
</dbReference>
<dbReference type="RefSeq" id="WP_329775397.1">
    <property type="nucleotide sequence ID" value="NZ_JAYDYW010000007.1"/>
</dbReference>
<organism evidence="2 3">
    <name type="scientific">Agarivorans aestuarii</name>
    <dbReference type="NCBI Taxonomy" id="1563703"/>
    <lineage>
        <taxon>Bacteria</taxon>
        <taxon>Pseudomonadati</taxon>
        <taxon>Pseudomonadota</taxon>
        <taxon>Gammaproteobacteria</taxon>
        <taxon>Alteromonadales</taxon>
        <taxon>Alteromonadaceae</taxon>
        <taxon>Agarivorans</taxon>
    </lineage>
</organism>
<dbReference type="InterPro" id="IPR047124">
    <property type="entry name" value="HI_0220.2"/>
</dbReference>
<dbReference type="Pfam" id="PF03167">
    <property type="entry name" value="UDG"/>
    <property type="match status" value="1"/>
</dbReference>
<proteinExistence type="predicted"/>
<dbReference type="CDD" id="cd10033">
    <property type="entry name" value="UDG_like"/>
    <property type="match status" value="1"/>
</dbReference>
<dbReference type="SMART" id="SM00986">
    <property type="entry name" value="UDG"/>
    <property type="match status" value="1"/>
</dbReference>
<evidence type="ECO:0000259" key="1">
    <source>
        <dbReference type="SMART" id="SM00986"/>
    </source>
</evidence>
<accession>A0ABU7G5G4</accession>
<dbReference type="InterPro" id="IPR036895">
    <property type="entry name" value="Uracil-DNA_glycosylase-like_sf"/>
</dbReference>
<dbReference type="InterPro" id="IPR005122">
    <property type="entry name" value="Uracil-DNA_glycosylase-like"/>
</dbReference>
<feature type="domain" description="Uracil-DNA glycosylase-like" evidence="1">
    <location>
        <begin position="36"/>
        <end position="194"/>
    </location>
</feature>
<dbReference type="Proteomes" id="UP001310248">
    <property type="component" value="Unassembled WGS sequence"/>
</dbReference>
<dbReference type="Gene3D" id="3.40.470.10">
    <property type="entry name" value="Uracil-DNA glycosylase-like domain"/>
    <property type="match status" value="1"/>
</dbReference>
<dbReference type="PANTHER" id="PTHR42160">
    <property type="entry name" value="URACIL-DNA GLYCOSYLASE SUPERFAMILY PROTEIN"/>
    <property type="match status" value="1"/>
</dbReference>
<evidence type="ECO:0000313" key="3">
    <source>
        <dbReference type="Proteomes" id="UP001310248"/>
    </source>
</evidence>
<keyword evidence="3" id="KW-1185">Reference proteome</keyword>